<evidence type="ECO:0000313" key="7">
    <source>
        <dbReference type="EMBL" id="KAK8844571.1"/>
    </source>
</evidence>
<evidence type="ECO:0008006" key="9">
    <source>
        <dbReference type="Google" id="ProtNLM"/>
    </source>
</evidence>
<dbReference type="RefSeq" id="XP_066799795.1">
    <property type="nucleotide sequence ID" value="XM_066949501.1"/>
</dbReference>
<dbReference type="PANTHER" id="PTHR38483">
    <property type="entry name" value="CHROMOSOME 1, WHOLE GENOME SHOTGUN SEQUENCE"/>
    <property type="match status" value="1"/>
</dbReference>
<evidence type="ECO:0000256" key="3">
    <source>
        <dbReference type="ARBA" id="ARBA00022989"/>
    </source>
</evidence>
<feature type="transmembrane region" description="Helical" evidence="6">
    <location>
        <begin position="102"/>
        <end position="120"/>
    </location>
</feature>
<keyword evidence="4 6" id="KW-0472">Membrane</keyword>
<dbReference type="KEGG" id="kne:92183676"/>
<evidence type="ECO:0000256" key="6">
    <source>
        <dbReference type="SAM" id="Phobius"/>
    </source>
</evidence>
<keyword evidence="2 6" id="KW-0812">Transmembrane</keyword>
<evidence type="ECO:0000256" key="2">
    <source>
        <dbReference type="ARBA" id="ARBA00022692"/>
    </source>
</evidence>
<dbReference type="EMBL" id="JBCAWK010000013">
    <property type="protein sequence ID" value="KAK8844571.1"/>
    <property type="molecule type" value="Genomic_DNA"/>
</dbReference>
<keyword evidence="8" id="KW-1185">Reference proteome</keyword>
<comment type="caution">
    <text evidence="7">The sequence shown here is derived from an EMBL/GenBank/DDBJ whole genome shotgun (WGS) entry which is preliminary data.</text>
</comment>
<dbReference type="Proteomes" id="UP001388673">
    <property type="component" value="Unassembled WGS sequence"/>
</dbReference>
<proteinExistence type="predicted"/>
<evidence type="ECO:0000256" key="5">
    <source>
        <dbReference type="SAM" id="MobiDB-lite"/>
    </source>
</evidence>
<evidence type="ECO:0000256" key="4">
    <source>
        <dbReference type="ARBA" id="ARBA00023136"/>
    </source>
</evidence>
<name>A0AAW0YT87_9TREE</name>
<dbReference type="GeneID" id="92183676"/>
<feature type="region of interest" description="Disordered" evidence="5">
    <location>
        <begin position="1"/>
        <end position="51"/>
    </location>
</feature>
<organism evidence="7 8">
    <name type="scientific">Kwoniella newhampshirensis</name>
    <dbReference type="NCBI Taxonomy" id="1651941"/>
    <lineage>
        <taxon>Eukaryota</taxon>
        <taxon>Fungi</taxon>
        <taxon>Dikarya</taxon>
        <taxon>Basidiomycota</taxon>
        <taxon>Agaricomycotina</taxon>
        <taxon>Tremellomycetes</taxon>
        <taxon>Tremellales</taxon>
        <taxon>Cryptococcaceae</taxon>
        <taxon>Kwoniella</taxon>
    </lineage>
</organism>
<accession>A0AAW0YT87</accession>
<dbReference type="AlphaFoldDB" id="A0AAW0YT87"/>
<gene>
    <name evidence="7" type="ORF">IAR55_006418</name>
</gene>
<dbReference type="GO" id="GO:0016020">
    <property type="term" value="C:membrane"/>
    <property type="evidence" value="ECO:0007669"/>
    <property type="project" value="UniProtKB-SubCell"/>
</dbReference>
<feature type="compositionally biased region" description="Acidic residues" evidence="5">
    <location>
        <begin position="14"/>
        <end position="26"/>
    </location>
</feature>
<feature type="region of interest" description="Disordered" evidence="5">
    <location>
        <begin position="229"/>
        <end position="285"/>
    </location>
</feature>
<dbReference type="InterPro" id="IPR027359">
    <property type="entry name" value="Volt_channel_dom_sf"/>
</dbReference>
<protein>
    <recommendedName>
        <fullName evidence="9">Ion transport domain-containing protein</fullName>
    </recommendedName>
</protein>
<reference evidence="7 8" key="1">
    <citation type="journal article" date="2024" name="bioRxiv">
        <title>Comparative genomics of Cryptococcus and Kwoniella reveals pathogenesis evolution and contrasting karyotype dynamics via intercentromeric recombination or chromosome fusion.</title>
        <authorList>
            <person name="Coelho M.A."/>
            <person name="David-Palma M."/>
            <person name="Shea T."/>
            <person name="Bowers K."/>
            <person name="McGinley-Smith S."/>
            <person name="Mohammad A.W."/>
            <person name="Gnirke A."/>
            <person name="Yurkov A.M."/>
            <person name="Nowrousian M."/>
            <person name="Sun S."/>
            <person name="Cuomo C.A."/>
            <person name="Heitman J."/>
        </authorList>
    </citation>
    <scope>NUCLEOTIDE SEQUENCE [LARGE SCALE GENOMIC DNA]</scope>
    <source>
        <strain evidence="7 8">CBS 13917</strain>
    </source>
</reference>
<feature type="transmembrane region" description="Helical" evidence="6">
    <location>
        <begin position="132"/>
        <end position="154"/>
    </location>
</feature>
<feature type="transmembrane region" description="Helical" evidence="6">
    <location>
        <begin position="73"/>
        <end position="96"/>
    </location>
</feature>
<sequence length="285" mass="31376">MAPNDAEAQNITAEDFDLPSDDEAYEDATSSSQFRSNNLSSAGPTPSRSPYHLPASEQLRGVANRIIFSRYYIFFYFAMMSLSLATLVISLISTHGRRCPPVAWHILEVIINALMVLEVTTRWVAYGKKYPLTLLNVVDLALVAFCSITLILVFRNPCGSGTRSEEVLDTILIVIRNAVQFLRLGSILRRSGHSLLNPPKPIDLSQARTASMALDLDLDLDDEEAVAERQLSGNGGGGGRRTLVGSSSVYQPLAGEEERIGTGVRDNAVREELDEDDQDMWDRLG</sequence>
<comment type="subcellular location">
    <subcellularLocation>
        <location evidence="1">Membrane</location>
        <topology evidence="1">Multi-pass membrane protein</topology>
    </subcellularLocation>
</comment>
<evidence type="ECO:0000256" key="1">
    <source>
        <dbReference type="ARBA" id="ARBA00004141"/>
    </source>
</evidence>
<dbReference type="PANTHER" id="PTHR38483:SF1">
    <property type="entry name" value="ION TRANSPORT DOMAIN-CONTAINING PROTEIN"/>
    <property type="match status" value="1"/>
</dbReference>
<evidence type="ECO:0000313" key="8">
    <source>
        <dbReference type="Proteomes" id="UP001388673"/>
    </source>
</evidence>
<keyword evidence="3 6" id="KW-1133">Transmembrane helix</keyword>
<feature type="compositionally biased region" description="Low complexity" evidence="5">
    <location>
        <begin position="30"/>
        <end position="41"/>
    </location>
</feature>
<dbReference type="Gene3D" id="1.20.120.350">
    <property type="entry name" value="Voltage-gated potassium channels. Chain C"/>
    <property type="match status" value="1"/>
</dbReference>